<reference evidence="8 9" key="1">
    <citation type="submission" date="2015-06" db="EMBL/GenBank/DDBJ databases">
        <title>Draft genome sequence of an Antarctic Pseudomonas sp. strain KG01 with full potential for biotechnological applications.</title>
        <authorList>
            <person name="Pavlov M.S."/>
            <person name="Lira F."/>
            <person name="Martinez J.L."/>
            <person name="Marshall S.H."/>
        </authorList>
    </citation>
    <scope>NUCLEOTIDE SEQUENCE [LARGE SCALE GENOMIC DNA]</scope>
    <source>
        <strain evidence="8 9">KG01</strain>
    </source>
</reference>
<dbReference type="InterPro" id="IPR029063">
    <property type="entry name" value="SAM-dependent_MTases_sf"/>
</dbReference>
<evidence type="ECO:0000256" key="5">
    <source>
        <dbReference type="PIRNR" id="PIRNR000410"/>
    </source>
</evidence>
<dbReference type="InterPro" id="IPR026024">
    <property type="entry name" value="Chemotaxis_MeTrfase_CheR"/>
</dbReference>
<dbReference type="InterPro" id="IPR000780">
    <property type="entry name" value="CheR_MeTrfase"/>
</dbReference>
<accession>A0A0J8FW31</accession>
<dbReference type="PANTHER" id="PTHR24422">
    <property type="entry name" value="CHEMOTAXIS PROTEIN METHYLTRANSFERASE"/>
    <property type="match status" value="1"/>
</dbReference>
<organism evidence="8 9">
    <name type="scientific">Pseudomonas fildesensis</name>
    <dbReference type="NCBI Taxonomy" id="1674920"/>
    <lineage>
        <taxon>Bacteria</taxon>
        <taxon>Pseudomonadati</taxon>
        <taxon>Pseudomonadota</taxon>
        <taxon>Gammaproteobacteria</taxon>
        <taxon>Pseudomonadales</taxon>
        <taxon>Pseudomonadaceae</taxon>
        <taxon>Pseudomonas</taxon>
    </lineage>
</organism>
<dbReference type="CDD" id="cd02440">
    <property type="entry name" value="AdoMet_MTases"/>
    <property type="match status" value="1"/>
</dbReference>
<dbReference type="AlphaFoldDB" id="A0A0J8FW31"/>
<comment type="function">
    <text evidence="5">Methylation of the membrane-bound methyl-accepting chemotaxis proteins (MCP) to form gamma-glutamyl methyl ester residues in MCP.</text>
</comment>
<proteinExistence type="predicted"/>
<comment type="catalytic activity">
    <reaction evidence="1 5">
        <text>L-glutamyl-[protein] + S-adenosyl-L-methionine = [protein]-L-glutamate 5-O-methyl ester + S-adenosyl-L-homocysteine</text>
        <dbReference type="Rhea" id="RHEA:24452"/>
        <dbReference type="Rhea" id="RHEA-COMP:10208"/>
        <dbReference type="Rhea" id="RHEA-COMP:10311"/>
        <dbReference type="ChEBI" id="CHEBI:29973"/>
        <dbReference type="ChEBI" id="CHEBI:57856"/>
        <dbReference type="ChEBI" id="CHEBI:59789"/>
        <dbReference type="ChEBI" id="CHEBI:82795"/>
        <dbReference type="EC" id="2.1.1.80"/>
    </reaction>
</comment>
<dbReference type="SUPFAM" id="SSF47757">
    <property type="entry name" value="Chemotaxis receptor methyltransferase CheR, N-terminal domain"/>
    <property type="match status" value="1"/>
</dbReference>
<keyword evidence="2 5" id="KW-0489">Methyltransferase</keyword>
<keyword evidence="3 5" id="KW-0808">Transferase</keyword>
<feature type="binding site" evidence="6">
    <location>
        <begin position="211"/>
        <end position="212"/>
    </location>
    <ligand>
        <name>S-adenosyl-L-methionine</name>
        <dbReference type="ChEBI" id="CHEBI:59789"/>
    </ligand>
</feature>
<dbReference type="STRING" id="1674920.ACR52_16825"/>
<dbReference type="PROSITE" id="PS50123">
    <property type="entry name" value="CHER"/>
    <property type="match status" value="1"/>
</dbReference>
<dbReference type="RefSeq" id="WP_048726450.1">
    <property type="nucleotide sequence ID" value="NZ_LFMW01000011.1"/>
</dbReference>
<dbReference type="Gene3D" id="3.40.50.150">
    <property type="entry name" value="Vaccinia Virus protein VP39"/>
    <property type="match status" value="1"/>
</dbReference>
<keyword evidence="9" id="KW-1185">Reference proteome</keyword>
<keyword evidence="4 5" id="KW-0949">S-adenosyl-L-methionine</keyword>
<dbReference type="InterPro" id="IPR050903">
    <property type="entry name" value="Bact_Chemotaxis_MeTrfase"/>
</dbReference>
<dbReference type="OrthoDB" id="9816309at2"/>
<dbReference type="SUPFAM" id="SSF53335">
    <property type="entry name" value="S-adenosyl-L-methionine-dependent methyltransferases"/>
    <property type="match status" value="1"/>
</dbReference>
<feature type="binding site" evidence="6">
    <location>
        <begin position="194"/>
        <end position="195"/>
    </location>
    <ligand>
        <name>S-adenosyl-L-methionine</name>
        <dbReference type="ChEBI" id="CHEBI:59789"/>
    </ligand>
</feature>
<dbReference type="EC" id="2.1.1.80" evidence="5"/>
<dbReference type="EMBL" id="LFMW01000011">
    <property type="protein sequence ID" value="KMT54492.1"/>
    <property type="molecule type" value="Genomic_DNA"/>
</dbReference>
<feature type="binding site" evidence="6">
    <location>
        <position position="73"/>
    </location>
    <ligand>
        <name>S-adenosyl-L-methionine</name>
        <dbReference type="ChEBI" id="CHEBI:59789"/>
    </ligand>
</feature>
<dbReference type="InterPro" id="IPR022641">
    <property type="entry name" value="CheR_N"/>
</dbReference>
<comment type="caution">
    <text evidence="8">The sequence shown here is derived from an EMBL/GenBank/DDBJ whole genome shotgun (WGS) entry which is preliminary data.</text>
</comment>
<evidence type="ECO:0000256" key="6">
    <source>
        <dbReference type="PIRSR" id="PIRSR000410-1"/>
    </source>
</evidence>
<dbReference type="SMART" id="SM00138">
    <property type="entry name" value="MeTrc"/>
    <property type="match status" value="1"/>
</dbReference>
<feature type="binding site" evidence="6">
    <location>
        <position position="75"/>
    </location>
    <ligand>
        <name>S-adenosyl-L-methionine</name>
        <dbReference type="ChEBI" id="CHEBI:59789"/>
    </ligand>
</feature>
<dbReference type="Gene3D" id="1.10.155.10">
    <property type="entry name" value="Chemotaxis receptor methyltransferase CheR, N-terminal domain"/>
    <property type="match status" value="1"/>
</dbReference>
<feature type="binding site" evidence="6">
    <location>
        <position position="79"/>
    </location>
    <ligand>
        <name>S-adenosyl-L-methionine</name>
        <dbReference type="ChEBI" id="CHEBI:59789"/>
    </ligand>
</feature>
<sequence>MNVILSDAEFLQFRNLIHQIAGISLSDAKKQLVSARLAKRLQVFKLNTYGAYYKVLMKDSTELQVAVDMLTTNETYFFREPKHFDFLRDVALPELRGSGPLRIWSGACSTGEEPYTLAMVLADNLAGRPWEIVASDISSRVLDKARLGRYPLESTRGIPEALLNKYCLKGVGANHGRFMVEPALASRIDFQAINLNNPLPKLGMFDVIFLRNVMIYFDNDTKVQVVKRLVSHLKPGGYFLVSHSESLNGITDELRLVKPSIYRRPHA</sequence>
<protein>
    <recommendedName>
        <fullName evidence="5">Chemotaxis protein methyltransferase</fullName>
        <ecNumber evidence="5">2.1.1.80</ecNumber>
    </recommendedName>
</protein>
<evidence type="ECO:0000256" key="3">
    <source>
        <dbReference type="ARBA" id="ARBA00022679"/>
    </source>
</evidence>
<feature type="domain" description="CheR-type methyltransferase" evidence="7">
    <location>
        <begin position="1"/>
        <end position="267"/>
    </location>
</feature>
<dbReference type="InterPro" id="IPR022642">
    <property type="entry name" value="CheR_C"/>
</dbReference>
<dbReference type="Pfam" id="PF01739">
    <property type="entry name" value="CheR"/>
    <property type="match status" value="1"/>
</dbReference>
<feature type="binding site" evidence="6">
    <location>
        <position position="113"/>
    </location>
    <ligand>
        <name>S-adenosyl-L-methionine</name>
        <dbReference type="ChEBI" id="CHEBI:59789"/>
    </ligand>
</feature>
<evidence type="ECO:0000256" key="2">
    <source>
        <dbReference type="ARBA" id="ARBA00022603"/>
    </source>
</evidence>
<evidence type="ECO:0000256" key="4">
    <source>
        <dbReference type="ARBA" id="ARBA00022691"/>
    </source>
</evidence>
<dbReference type="Proteomes" id="UP000037551">
    <property type="component" value="Unassembled WGS sequence"/>
</dbReference>
<dbReference type="GO" id="GO:0008983">
    <property type="term" value="F:protein-glutamate O-methyltransferase activity"/>
    <property type="evidence" value="ECO:0007669"/>
    <property type="project" value="UniProtKB-EC"/>
</dbReference>
<name>A0A0J8FW31_9PSED</name>
<evidence type="ECO:0000313" key="8">
    <source>
        <dbReference type="EMBL" id="KMT54492.1"/>
    </source>
</evidence>
<dbReference type="GO" id="GO:0032259">
    <property type="term" value="P:methylation"/>
    <property type="evidence" value="ECO:0007669"/>
    <property type="project" value="UniProtKB-KW"/>
</dbReference>
<dbReference type="InterPro" id="IPR036804">
    <property type="entry name" value="CheR_N_sf"/>
</dbReference>
<evidence type="ECO:0000313" key="9">
    <source>
        <dbReference type="Proteomes" id="UP000037551"/>
    </source>
</evidence>
<dbReference type="PIRSF" id="PIRSF000410">
    <property type="entry name" value="CheR"/>
    <property type="match status" value="1"/>
</dbReference>
<dbReference type="PATRIC" id="fig|1674920.3.peg.1296"/>
<dbReference type="PRINTS" id="PR00996">
    <property type="entry name" value="CHERMTFRASE"/>
</dbReference>
<feature type="binding site" evidence="6">
    <location>
        <position position="136"/>
    </location>
    <ligand>
        <name>S-adenosyl-L-methionine</name>
        <dbReference type="ChEBI" id="CHEBI:59789"/>
    </ligand>
</feature>
<dbReference type="Pfam" id="PF03705">
    <property type="entry name" value="CheR_N"/>
    <property type="match status" value="1"/>
</dbReference>
<evidence type="ECO:0000259" key="7">
    <source>
        <dbReference type="PROSITE" id="PS50123"/>
    </source>
</evidence>
<evidence type="ECO:0000256" key="1">
    <source>
        <dbReference type="ARBA" id="ARBA00001541"/>
    </source>
</evidence>
<gene>
    <name evidence="8" type="ORF">ACR52_16825</name>
</gene>
<dbReference type="PANTHER" id="PTHR24422:SF26">
    <property type="entry name" value="CHEMOTAXIS PROTEIN METHYLTRANSFERASE"/>
    <property type="match status" value="1"/>
</dbReference>